<name>A0AA39W6P6_ACESA</name>
<dbReference type="AlphaFoldDB" id="A0AA39W6P6"/>
<evidence type="ECO:0000256" key="1">
    <source>
        <dbReference type="SAM" id="MobiDB-lite"/>
    </source>
</evidence>
<protein>
    <submittedName>
        <fullName evidence="2">Uncharacterized protein</fullName>
    </submittedName>
</protein>
<reference evidence="2" key="2">
    <citation type="submission" date="2023-06" db="EMBL/GenBank/DDBJ databases">
        <authorList>
            <person name="Swenson N.G."/>
            <person name="Wegrzyn J.L."/>
            <person name="Mcevoy S.L."/>
        </authorList>
    </citation>
    <scope>NUCLEOTIDE SEQUENCE</scope>
    <source>
        <strain evidence="2">NS2018</strain>
        <tissue evidence="2">Leaf</tissue>
    </source>
</reference>
<organism evidence="2 3">
    <name type="scientific">Acer saccharum</name>
    <name type="common">Sugar maple</name>
    <dbReference type="NCBI Taxonomy" id="4024"/>
    <lineage>
        <taxon>Eukaryota</taxon>
        <taxon>Viridiplantae</taxon>
        <taxon>Streptophyta</taxon>
        <taxon>Embryophyta</taxon>
        <taxon>Tracheophyta</taxon>
        <taxon>Spermatophyta</taxon>
        <taxon>Magnoliopsida</taxon>
        <taxon>eudicotyledons</taxon>
        <taxon>Gunneridae</taxon>
        <taxon>Pentapetalae</taxon>
        <taxon>rosids</taxon>
        <taxon>malvids</taxon>
        <taxon>Sapindales</taxon>
        <taxon>Sapindaceae</taxon>
        <taxon>Hippocastanoideae</taxon>
        <taxon>Acereae</taxon>
        <taxon>Acer</taxon>
    </lineage>
</organism>
<sequence>MRKIWCFEVWKNWREILDGKTEMFFLAIQNEREREEIGGERKVFLTNHVVPRHPQAVGGAWPTREQKGLQAVGPTASTTASPCGPRPGLSSPAHSRFVGPYLERPNSEFKSKGSFSGSGAEPDLGPVAGRDYEPFMPTEDEAVIWPSDEEIEDEEDSEGPPAAG</sequence>
<evidence type="ECO:0000313" key="3">
    <source>
        <dbReference type="Proteomes" id="UP001168877"/>
    </source>
</evidence>
<evidence type="ECO:0000313" key="2">
    <source>
        <dbReference type="EMBL" id="KAK0604708.1"/>
    </source>
</evidence>
<reference evidence="2" key="1">
    <citation type="journal article" date="2022" name="Plant J.">
        <title>Strategies of tolerance reflected in two North American maple genomes.</title>
        <authorList>
            <person name="McEvoy S.L."/>
            <person name="Sezen U.U."/>
            <person name="Trouern-Trend A."/>
            <person name="McMahon S.M."/>
            <person name="Schaberg P.G."/>
            <person name="Yang J."/>
            <person name="Wegrzyn J.L."/>
            <person name="Swenson N.G."/>
        </authorList>
    </citation>
    <scope>NUCLEOTIDE SEQUENCE</scope>
    <source>
        <strain evidence="2">NS2018</strain>
    </source>
</reference>
<feature type="region of interest" description="Disordered" evidence="1">
    <location>
        <begin position="69"/>
        <end position="164"/>
    </location>
</feature>
<accession>A0AA39W6P6</accession>
<gene>
    <name evidence="2" type="ORF">LWI29_018564</name>
</gene>
<proteinExistence type="predicted"/>
<feature type="compositionally biased region" description="Acidic residues" evidence="1">
    <location>
        <begin position="138"/>
        <end position="158"/>
    </location>
</feature>
<dbReference type="Proteomes" id="UP001168877">
    <property type="component" value="Unassembled WGS sequence"/>
</dbReference>
<dbReference type="EMBL" id="JAUESC010000002">
    <property type="protein sequence ID" value="KAK0604708.1"/>
    <property type="molecule type" value="Genomic_DNA"/>
</dbReference>
<keyword evidence="3" id="KW-1185">Reference proteome</keyword>
<comment type="caution">
    <text evidence="2">The sequence shown here is derived from an EMBL/GenBank/DDBJ whole genome shotgun (WGS) entry which is preliminary data.</text>
</comment>